<dbReference type="GO" id="GO:0003676">
    <property type="term" value="F:nucleic acid binding"/>
    <property type="evidence" value="ECO:0007669"/>
    <property type="project" value="InterPro"/>
</dbReference>
<sequence>MEEILGVEPLEFSEDEELSIGEGTKSYEDDGRLTDVFRPLSPKTYLETIQRQDAIKEDFAMFMAANQRCSSVVHQGLDAVPPVLRSGGIIRNLEAVYATQSKVKITAEDIQEEVDFWNSSIVCYVLGANPPLAVLEGFARRIWKDKIDKVGMISYGIFLIRFFNIEERNSVLNGGYTFLNKRPVIMKPWDPNVNFKKEDIRTVPIWIHLEDLELKYWGQKSLFKIVGQIGKPLMVDVVTKERDKLNFPRVLIEVSMAQDFPELVEFENEFGSNVTVTINYEWKPITCAHCKGMGHTATDCRKKEGKKQEWVVKKDARKIEEKKSDPDVFQTVVGGWKVKPNVDTAAPVISNTFDALGVEDVTEMLSEEIQ</sequence>
<reference evidence="2" key="1">
    <citation type="submission" date="2018-11" db="EMBL/GenBank/DDBJ databases">
        <authorList>
            <person name="Grassa J C."/>
        </authorList>
    </citation>
    <scope>NUCLEOTIDE SEQUENCE [LARGE SCALE GENOMIC DNA]</scope>
</reference>
<feature type="domain" description="DUF4283" evidence="1">
    <location>
        <begin position="116"/>
        <end position="196"/>
    </location>
</feature>
<dbReference type="Proteomes" id="UP000596661">
    <property type="component" value="Chromosome 6"/>
</dbReference>
<dbReference type="PANTHER" id="PTHR31286">
    <property type="entry name" value="GLYCINE-RICH CELL WALL STRUCTURAL PROTEIN 1.8-LIKE"/>
    <property type="match status" value="1"/>
</dbReference>
<evidence type="ECO:0000313" key="3">
    <source>
        <dbReference type="Proteomes" id="UP000596661"/>
    </source>
</evidence>
<dbReference type="InterPro" id="IPR036875">
    <property type="entry name" value="Znf_CCHC_sf"/>
</dbReference>
<dbReference type="AlphaFoldDB" id="A0A803PYM9"/>
<keyword evidence="3" id="KW-1185">Reference proteome</keyword>
<reference evidence="2" key="2">
    <citation type="submission" date="2021-03" db="UniProtKB">
        <authorList>
            <consortium name="EnsemblPlants"/>
        </authorList>
    </citation>
    <scope>IDENTIFICATION</scope>
</reference>
<dbReference type="InterPro" id="IPR025558">
    <property type="entry name" value="DUF4283"/>
</dbReference>
<dbReference type="EMBL" id="UZAU01000566">
    <property type="status" value="NOT_ANNOTATED_CDS"/>
    <property type="molecule type" value="Genomic_DNA"/>
</dbReference>
<accession>A0A803PYM9</accession>
<dbReference type="Gramene" id="evm.model.06.506">
    <property type="protein sequence ID" value="cds.evm.model.06.506"/>
    <property type="gene ID" value="evm.TU.06.506"/>
</dbReference>
<dbReference type="SUPFAM" id="SSF57756">
    <property type="entry name" value="Retrovirus zinc finger-like domains"/>
    <property type="match status" value="1"/>
</dbReference>
<organism evidence="2 3">
    <name type="scientific">Cannabis sativa</name>
    <name type="common">Hemp</name>
    <name type="synonym">Marijuana</name>
    <dbReference type="NCBI Taxonomy" id="3483"/>
    <lineage>
        <taxon>Eukaryota</taxon>
        <taxon>Viridiplantae</taxon>
        <taxon>Streptophyta</taxon>
        <taxon>Embryophyta</taxon>
        <taxon>Tracheophyta</taxon>
        <taxon>Spermatophyta</taxon>
        <taxon>Magnoliopsida</taxon>
        <taxon>eudicotyledons</taxon>
        <taxon>Gunneridae</taxon>
        <taxon>Pentapetalae</taxon>
        <taxon>rosids</taxon>
        <taxon>fabids</taxon>
        <taxon>Rosales</taxon>
        <taxon>Cannabaceae</taxon>
        <taxon>Cannabis</taxon>
    </lineage>
</organism>
<proteinExistence type="predicted"/>
<dbReference type="OMA" id="TVHEREN"/>
<dbReference type="InterPro" id="IPR040256">
    <property type="entry name" value="At4g02000-like"/>
</dbReference>
<protein>
    <recommendedName>
        <fullName evidence="1">DUF4283 domain-containing protein</fullName>
    </recommendedName>
</protein>
<name>A0A803PYM9_CANSA</name>
<dbReference type="Pfam" id="PF14111">
    <property type="entry name" value="DUF4283"/>
    <property type="match status" value="1"/>
</dbReference>
<dbReference type="PANTHER" id="PTHR31286:SF165">
    <property type="entry name" value="DUF4283 DOMAIN-CONTAINING PROTEIN"/>
    <property type="match status" value="1"/>
</dbReference>
<dbReference type="GO" id="GO:0008270">
    <property type="term" value="F:zinc ion binding"/>
    <property type="evidence" value="ECO:0007669"/>
    <property type="project" value="InterPro"/>
</dbReference>
<dbReference type="EnsemblPlants" id="evm.model.06.506">
    <property type="protein sequence ID" value="cds.evm.model.06.506"/>
    <property type="gene ID" value="evm.TU.06.506"/>
</dbReference>
<evidence type="ECO:0000313" key="2">
    <source>
        <dbReference type="EnsemblPlants" id="cds.evm.model.06.506"/>
    </source>
</evidence>
<evidence type="ECO:0000259" key="1">
    <source>
        <dbReference type="Pfam" id="PF14111"/>
    </source>
</evidence>